<gene>
    <name evidence="5" type="ORF">sS8_3494</name>
</gene>
<dbReference type="AlphaFoldDB" id="A0A250KWU0"/>
<accession>A0A250KWU0</accession>
<keyword evidence="4" id="KW-0472">Membrane</keyword>
<proteinExistence type="inferred from homology"/>
<organism evidence="5 6">
    <name type="scientific">Methylocaldum marinum</name>
    <dbReference type="NCBI Taxonomy" id="1432792"/>
    <lineage>
        <taxon>Bacteria</taxon>
        <taxon>Pseudomonadati</taxon>
        <taxon>Pseudomonadota</taxon>
        <taxon>Gammaproteobacteria</taxon>
        <taxon>Methylococcales</taxon>
        <taxon>Methylococcaceae</taxon>
        <taxon>Methylocaldum</taxon>
    </lineage>
</organism>
<keyword evidence="4" id="KW-1133">Transmembrane helix</keyword>
<dbReference type="InterPro" id="IPR001082">
    <property type="entry name" value="Pilin"/>
</dbReference>
<evidence type="ECO:0000256" key="4">
    <source>
        <dbReference type="SAM" id="Phobius"/>
    </source>
</evidence>
<feature type="transmembrane region" description="Helical" evidence="4">
    <location>
        <begin position="12"/>
        <end position="34"/>
    </location>
</feature>
<keyword evidence="2" id="KW-0488">Methylation</keyword>
<dbReference type="PROSITE" id="PS00409">
    <property type="entry name" value="PROKAR_NTER_METHYL"/>
    <property type="match status" value="1"/>
</dbReference>
<keyword evidence="3" id="KW-0281">Fimbrium</keyword>
<dbReference type="PANTHER" id="PTHR30093:SF34">
    <property type="entry name" value="PREPILIN PEPTIDASE-DEPENDENT PROTEIN D"/>
    <property type="match status" value="1"/>
</dbReference>
<dbReference type="Pfam" id="PF00114">
    <property type="entry name" value="Pilin"/>
    <property type="match status" value="1"/>
</dbReference>
<reference evidence="5 6" key="1">
    <citation type="submission" date="2016-12" db="EMBL/GenBank/DDBJ databases">
        <title>Genome sequencing of Methylocaldum marinum.</title>
        <authorList>
            <person name="Takeuchi M."/>
            <person name="Kamagata Y."/>
            <person name="Hiraoka S."/>
            <person name="Oshima K."/>
            <person name="Hattori M."/>
            <person name="Iwasaki W."/>
        </authorList>
    </citation>
    <scope>NUCLEOTIDE SEQUENCE [LARGE SCALE GENOMIC DNA]</scope>
    <source>
        <strain evidence="5 6">S8</strain>
    </source>
</reference>
<evidence type="ECO:0000256" key="2">
    <source>
        <dbReference type="ARBA" id="ARBA00022481"/>
    </source>
</evidence>
<evidence type="ECO:0000256" key="1">
    <source>
        <dbReference type="ARBA" id="ARBA00005233"/>
    </source>
</evidence>
<dbReference type="Proteomes" id="UP000266313">
    <property type="component" value="Chromosome"/>
</dbReference>
<dbReference type="PANTHER" id="PTHR30093">
    <property type="entry name" value="GENERAL SECRETION PATHWAY PROTEIN G"/>
    <property type="match status" value="1"/>
</dbReference>
<dbReference type="KEGG" id="mmai:sS8_3494"/>
<dbReference type="GO" id="GO:0007155">
    <property type="term" value="P:cell adhesion"/>
    <property type="evidence" value="ECO:0007669"/>
    <property type="project" value="InterPro"/>
</dbReference>
<sequence length="157" mass="16340">MSSIQRTQKGFTLIELMIVVAIIGILAAIGIPAYQDYLNRSKVLEAVTAAGACKTGVMEYAAATSTLPASAAEAGCSIDPTQYVQELAVAAGKITITLRNVHTDVNGATLVLSPTNDSDPPATAAANGDSILGWHCGTSADPAHYKYFPANCRKEVL</sequence>
<dbReference type="RefSeq" id="WP_179952378.1">
    <property type="nucleotide sequence ID" value="NZ_AP017928.1"/>
</dbReference>
<comment type="similarity">
    <text evidence="1 3">Belongs to the N-Me-Phe pilin family.</text>
</comment>
<protein>
    <submittedName>
        <fullName evidence="5">Fimbrial protein PilE</fullName>
    </submittedName>
</protein>
<evidence type="ECO:0000313" key="5">
    <source>
        <dbReference type="EMBL" id="BBA35431.1"/>
    </source>
</evidence>
<keyword evidence="6" id="KW-1185">Reference proteome</keyword>
<dbReference type="SUPFAM" id="SSF54523">
    <property type="entry name" value="Pili subunits"/>
    <property type="match status" value="1"/>
</dbReference>
<evidence type="ECO:0000313" key="6">
    <source>
        <dbReference type="Proteomes" id="UP000266313"/>
    </source>
</evidence>
<name>A0A250KWU0_9GAMM</name>
<dbReference type="InterPro" id="IPR045584">
    <property type="entry name" value="Pilin-like"/>
</dbReference>
<dbReference type="Gene3D" id="3.30.700.10">
    <property type="entry name" value="Glycoprotein, Type 4 Pilin"/>
    <property type="match status" value="1"/>
</dbReference>
<dbReference type="GO" id="GO:0044096">
    <property type="term" value="C:type IV pilus"/>
    <property type="evidence" value="ECO:0007669"/>
    <property type="project" value="TreeGrafter"/>
</dbReference>
<dbReference type="EMBL" id="AP017928">
    <property type="protein sequence ID" value="BBA35431.1"/>
    <property type="molecule type" value="Genomic_DNA"/>
</dbReference>
<dbReference type="GO" id="GO:0043107">
    <property type="term" value="P:type IV pilus-dependent motility"/>
    <property type="evidence" value="ECO:0007669"/>
    <property type="project" value="TreeGrafter"/>
</dbReference>
<evidence type="ECO:0000256" key="3">
    <source>
        <dbReference type="RuleBase" id="RU000389"/>
    </source>
</evidence>
<keyword evidence="4" id="KW-0812">Transmembrane</keyword>
<dbReference type="Pfam" id="PF07963">
    <property type="entry name" value="N_methyl"/>
    <property type="match status" value="1"/>
</dbReference>
<dbReference type="InterPro" id="IPR012902">
    <property type="entry name" value="N_methyl_site"/>
</dbReference>
<dbReference type="NCBIfam" id="TIGR02532">
    <property type="entry name" value="IV_pilin_GFxxxE"/>
    <property type="match status" value="1"/>
</dbReference>